<reference evidence="2" key="1">
    <citation type="book" date="2010" name="EXTREMOPHILES" publisher="0:0-0">
        <title>Complete genome sequences of ten hyperthermophilic archaea reveal their metabolic capabilities and possible ecological roles.</title>
        <editorList>
            <person name="?"/>
        </editorList>
        <authorList>
            <person name="Ravin N.V."/>
            <person name="Mardanov A.V."/>
            <person name="Bonch-Osmolovskaya E.A."/>
            <person name="Skryabin K.G."/>
        </authorList>
    </citation>
    <scope>NUCLEOTIDE SEQUENCE [LARGE SCALE GENOMIC DNA]</scope>
    <source>
        <strain evidence="2">1505</strain>
    </source>
</reference>
<evidence type="ECO:0000313" key="1">
    <source>
        <dbReference type="EMBL" id="AJB42657.1"/>
    </source>
</evidence>
<dbReference type="AlphaFoldDB" id="A0A3G1A9V9"/>
<dbReference type="STRING" id="697581.TCARB_1617"/>
<dbReference type="KEGG" id="tcb:TCARB_1617"/>
<name>A0A3G1A9V9_9CREN</name>
<accession>A0A3G1A9V9</accession>
<protein>
    <submittedName>
        <fullName evidence="1">Uncharacterized protein</fullName>
    </submittedName>
</protein>
<dbReference type="Proteomes" id="UP000266720">
    <property type="component" value="Chromosome"/>
</dbReference>
<dbReference type="EMBL" id="CP007493">
    <property type="protein sequence ID" value="AJB42657.1"/>
    <property type="molecule type" value="Genomic_DNA"/>
</dbReference>
<evidence type="ECO:0000313" key="2">
    <source>
        <dbReference type="Proteomes" id="UP000266720"/>
    </source>
</evidence>
<sequence>MYAMSMRNYIGEAMQHIEDLVINEQIPDDSKKVLMRVLKLLSQAEDSLVEVRSQVRDITYTLQELVKSLGLEVKVSNPRISSNTQDVLDLLRKSDIADLEIDEEKAVVKKLVMPQQEA</sequence>
<organism evidence="1 2">
    <name type="scientific">Thermofilum adornatum 1505</name>
    <dbReference type="NCBI Taxonomy" id="697581"/>
    <lineage>
        <taxon>Archaea</taxon>
        <taxon>Thermoproteota</taxon>
        <taxon>Thermoprotei</taxon>
        <taxon>Thermofilales</taxon>
        <taxon>Thermofilaceae</taxon>
        <taxon>Thermofilum</taxon>
    </lineage>
</organism>
<proteinExistence type="predicted"/>
<gene>
    <name evidence="1" type="ORF">TCARB_1617</name>
</gene>